<protein>
    <recommendedName>
        <fullName evidence="4">YD repeat-containing protein</fullName>
    </recommendedName>
</protein>
<gene>
    <name evidence="2" type="ORF">ACFSAH_10635</name>
</gene>
<comment type="caution">
    <text evidence="2">The sequence shown here is derived from an EMBL/GenBank/DDBJ whole genome shotgun (WGS) entry which is preliminary data.</text>
</comment>
<dbReference type="EMBL" id="JBHUDG010000015">
    <property type="protein sequence ID" value="MFD1630336.1"/>
    <property type="molecule type" value="Genomic_DNA"/>
</dbReference>
<dbReference type="PROSITE" id="PS51257">
    <property type="entry name" value="PROKAR_LIPOPROTEIN"/>
    <property type="match status" value="1"/>
</dbReference>
<accession>A0ABW4IFG4</accession>
<evidence type="ECO:0000256" key="1">
    <source>
        <dbReference type="SAM" id="MobiDB-lite"/>
    </source>
</evidence>
<reference evidence="3" key="1">
    <citation type="journal article" date="2019" name="Int. J. Syst. Evol. Microbiol.">
        <title>The Global Catalogue of Microorganisms (GCM) 10K type strain sequencing project: providing services to taxonomists for standard genome sequencing and annotation.</title>
        <authorList>
            <consortium name="The Broad Institute Genomics Platform"/>
            <consortium name="The Broad Institute Genome Sequencing Center for Infectious Disease"/>
            <person name="Wu L."/>
            <person name="Ma J."/>
        </authorList>
    </citation>
    <scope>NUCLEOTIDE SEQUENCE [LARGE SCALE GENOMIC DNA]</scope>
    <source>
        <strain evidence="3">CCUG 53762</strain>
    </source>
</reference>
<evidence type="ECO:0000313" key="3">
    <source>
        <dbReference type="Proteomes" id="UP001597118"/>
    </source>
</evidence>
<organism evidence="2 3">
    <name type="scientific">Pseudopedobacter beijingensis</name>
    <dbReference type="NCBI Taxonomy" id="1207056"/>
    <lineage>
        <taxon>Bacteria</taxon>
        <taxon>Pseudomonadati</taxon>
        <taxon>Bacteroidota</taxon>
        <taxon>Sphingobacteriia</taxon>
        <taxon>Sphingobacteriales</taxon>
        <taxon>Sphingobacteriaceae</taxon>
        <taxon>Pseudopedobacter</taxon>
    </lineage>
</organism>
<proteinExistence type="predicted"/>
<evidence type="ECO:0000313" key="2">
    <source>
        <dbReference type="EMBL" id="MFD1630336.1"/>
    </source>
</evidence>
<dbReference type="Proteomes" id="UP001597118">
    <property type="component" value="Unassembled WGS sequence"/>
</dbReference>
<feature type="region of interest" description="Disordered" evidence="1">
    <location>
        <begin position="22"/>
        <end position="43"/>
    </location>
</feature>
<keyword evidence="3" id="KW-1185">Reference proteome</keyword>
<name>A0ABW4IFG4_9SPHI</name>
<sequence>MKKIYLLLFMLAIGIASCKKKSDHPEPITDPEEPGIEVPPAPEANTLPVKMSINADGKSEVYTITYQSGTKKIAKIEKANGEQETYQYSGDLIERINYGSSGDDYTKFEYNEKGALIREIRYRSSVAAAKTEYSYPAENKVIFIESEYKNNNWEAGDAAILEFDSKGNVVSGSSKEVQVAVSYDNKNTPFLNVTGWSKIHYKGGIPLGDNVDVEDVVGRRSNPIKTKVTGAMALDLDFSYEFGDNNNAKFPTKITGKEGAETAFVVEICYSTDCGITDNSNNPGGGEQPNPETSTLPETIVMTVDGKTKNYTITYQGNSAKIDKIQESGGAIRVYEYNQDLIKKEYSESRPEDYELYGYNGDNQLTKVSSYRQGVNNPGEIIFTYSGTKTIATGDELDGRLEFNYDSKGNLTNLDMFEEGKSASAAQISITYDDKNAPFMNVLGWKKIRYLVGVPLGDNIDFEDIIAVANNPSKVTGNLTGENVEVTYSYEFKDSKNPKFPTKITGTVKVGTATRTFTAEITYKQ</sequence>
<dbReference type="RefSeq" id="WP_379662711.1">
    <property type="nucleotide sequence ID" value="NZ_JBHUDG010000015.1"/>
</dbReference>
<evidence type="ECO:0008006" key="4">
    <source>
        <dbReference type="Google" id="ProtNLM"/>
    </source>
</evidence>